<keyword evidence="2" id="KW-1185">Reference proteome</keyword>
<dbReference type="AlphaFoldDB" id="A1RYZ0"/>
<accession>A1RYZ0</accession>
<protein>
    <submittedName>
        <fullName evidence="1">Uncharacterized protein</fullName>
    </submittedName>
</protein>
<organism evidence="1 2">
    <name type="scientific">Thermofilum pendens (strain DSM 2475 / Hrk 5)</name>
    <dbReference type="NCBI Taxonomy" id="368408"/>
    <lineage>
        <taxon>Archaea</taxon>
        <taxon>Thermoproteota</taxon>
        <taxon>Thermoprotei</taxon>
        <taxon>Thermofilales</taxon>
        <taxon>Thermofilaceae</taxon>
        <taxon>Thermofilum</taxon>
    </lineage>
</organism>
<sequence>MRWVLLGEYGLRSSVFWEWLDDCFERERFETLSEMPEEEARRVYESLRRGCGKDRYSFPCELLERVHEEVSFCRLPLGYVLAVWEPFAVFVFARWGLREALLFPIFYLVTRLKLAPMEAAYLDSLARELAKELKCRDGLREDPCTY</sequence>
<dbReference type="STRING" id="368408.Tpen_1020"/>
<proteinExistence type="predicted"/>
<dbReference type="Proteomes" id="UP000000641">
    <property type="component" value="Chromosome"/>
</dbReference>
<dbReference type="EMBL" id="CP000505">
    <property type="protein sequence ID" value="ABL78420.1"/>
    <property type="molecule type" value="Genomic_DNA"/>
</dbReference>
<evidence type="ECO:0000313" key="1">
    <source>
        <dbReference type="EMBL" id="ABL78420.1"/>
    </source>
</evidence>
<dbReference type="KEGG" id="tpe:Tpen_1020"/>
<evidence type="ECO:0000313" key="2">
    <source>
        <dbReference type="Proteomes" id="UP000000641"/>
    </source>
</evidence>
<dbReference type="EnsemblBacteria" id="ABL78420">
    <property type="protein sequence ID" value="ABL78420"/>
    <property type="gene ID" value="Tpen_1020"/>
</dbReference>
<reference evidence="2" key="1">
    <citation type="journal article" date="2008" name="J. Bacteriol.">
        <title>Genome sequence of Thermofilum pendens reveals an exceptional loss of biosynthetic pathways without genome reduction.</title>
        <authorList>
            <person name="Anderson I."/>
            <person name="Rodriguez J."/>
            <person name="Susanti D."/>
            <person name="Porat I."/>
            <person name="Reich C."/>
            <person name="Ulrich L.E."/>
            <person name="Elkins J.G."/>
            <person name="Mavromatis K."/>
            <person name="Lykidis A."/>
            <person name="Kim E."/>
            <person name="Thompson L.S."/>
            <person name="Nolan M."/>
            <person name="Land M."/>
            <person name="Copeland A."/>
            <person name="Lapidus A."/>
            <person name="Lucas S."/>
            <person name="Detter C."/>
            <person name="Zhulin I.B."/>
            <person name="Olsen G.J."/>
            <person name="Whitman W."/>
            <person name="Mukhopadhyay B."/>
            <person name="Bristow J."/>
            <person name="Kyrpides N."/>
        </authorList>
    </citation>
    <scope>NUCLEOTIDE SEQUENCE [LARGE SCALE GENOMIC DNA]</scope>
    <source>
        <strain evidence="2">DSM 2475 / Hrk 5</strain>
    </source>
</reference>
<dbReference type="HOGENOM" id="CLU_1773300_0_0_2"/>
<name>A1RYZ0_THEPD</name>
<dbReference type="GeneID" id="4601635"/>
<gene>
    <name evidence="1" type="ordered locus">Tpen_1020</name>
</gene>
<dbReference type="RefSeq" id="WP_011752685.1">
    <property type="nucleotide sequence ID" value="NC_008698.1"/>
</dbReference>